<dbReference type="SUPFAM" id="SSF103515">
    <property type="entry name" value="Autotransporter"/>
    <property type="match status" value="1"/>
</dbReference>
<evidence type="ECO:0000313" key="5">
    <source>
        <dbReference type="Proteomes" id="UP001264156"/>
    </source>
</evidence>
<dbReference type="SUPFAM" id="SSF101447">
    <property type="entry name" value="Formin homology 2 domain (FH2 domain)"/>
    <property type="match status" value="1"/>
</dbReference>
<dbReference type="InterPro" id="IPR050909">
    <property type="entry name" value="Bact_Autotransporter_VF"/>
</dbReference>
<dbReference type="PANTHER" id="PTHR12338:SF5">
    <property type="entry name" value="ANTIGEN 43-RELATED"/>
    <property type="match status" value="1"/>
</dbReference>
<dbReference type="PROSITE" id="PS51208">
    <property type="entry name" value="AUTOTRANSPORTER"/>
    <property type="match status" value="1"/>
</dbReference>
<sequence length="1023" mass="106095">MAHHASPSIPLFARSLGVAMSLAASSAWSVNYAPFIVPSGTTFTLNGGDSVTGTGSSSAIRVGNATLNFGPGNIAIGNVDLGVFATNGAATNINFQTGTNVTITTVTTTGLGLQSTTNSQATFSLAPSSNVTIRGFQGVNLGHTPFGTMSQLQIGNGATLKIETAPAGGNPWPKGVMTSNNTAITLDAGGVLDVQTTGGTYGRGVELGYSLTYPDSVVRRYTSAPGSTLRVSTTGQTADGFYMLGVGEAVMQGTTDIHTTGRDSSGMFLRRYVSPTNHLVVAPQGGSTANILTEGADAYGVIGIDGSRAELSDLRTETRGTDAVGLYAYTASGQPATVFQAARNTVVTSGQGGFGILAQGAASSVVFDDGSVQTSGTEAHGVVVAGASSVAATGSAIGVSGARSIGLLLASDTGTQAATINGGSIASATGTAIGVDGGTANIQLDGTTVQGATNWLHVASSGTLLGSRTRTLHGIDPSLAPDAGNPGGINVAGAQAGSPATANVTARNSTLTGAAVTEAGSISNVTLVDSTWTLTGNSTITNLVNDPSLIDFTPPQAGAYKTLTVRNYSGDGTIALNTYLGDDSSPSDKLVINGGSASGASQLRIKNTGGPGALTTASGIQVVEVVNGGISGAGAFALSGRVVAGPYEYRLYQGSASAPADQSWYLRSKKEPDPPPPPPPPPPPEPPVPPVPPAPPTPPTPDPEPLYRPEVAAYLANQRLVGQMFVQSMHDRLGEPQFIEGQQFQTEDSKRRALWLRAVGRWEGSHSRDGNFDVSTDMFLLQGGGDVAQWKLFSETDRLHLGLMLGYGSADSTARAEGNPYKAKGRVQGYSAGVYGTWFQNDESKLGAYVDTWFQYGWYNNRVTGEELPRVDYDSRAWAVSAETGYAFKLRGDWILEPQAQIIYVSSDTDSLTESNGTRVGSADSHGTITRLGVRTHTTFDLGNGRKAQPFATLNWWHSSTGSSVSFNQLPVGDLYPKDRYELKLGVHADFNKGWTGWTNVAGSWGAQDYHQYAARIGVKYTW</sequence>
<dbReference type="Pfam" id="PF18883">
    <property type="entry name" value="AC_1"/>
    <property type="match status" value="1"/>
</dbReference>
<dbReference type="SUPFAM" id="SSF51126">
    <property type="entry name" value="Pectin lyase-like"/>
    <property type="match status" value="1"/>
</dbReference>
<dbReference type="NCBIfam" id="TIGR01414">
    <property type="entry name" value="autotrans_barl"/>
    <property type="match status" value="1"/>
</dbReference>
<evidence type="ECO:0000259" key="3">
    <source>
        <dbReference type="PROSITE" id="PS51208"/>
    </source>
</evidence>
<dbReference type="InterPro" id="IPR003991">
    <property type="entry name" value="Pertactin_virulence_factor"/>
</dbReference>
<keyword evidence="2" id="KW-0732">Signal</keyword>
<dbReference type="PANTHER" id="PTHR12338">
    <property type="entry name" value="AUTOTRANSPORTER"/>
    <property type="match status" value="1"/>
</dbReference>
<dbReference type="PRINTS" id="PR01484">
    <property type="entry name" value="PRTACTNFAMLY"/>
</dbReference>
<protein>
    <submittedName>
        <fullName evidence="4">Autotransporter outer membrane beta-barrel domain-containing protein</fullName>
    </submittedName>
</protein>
<dbReference type="InterPro" id="IPR036709">
    <property type="entry name" value="Autotransporte_beta_dom_sf"/>
</dbReference>
<evidence type="ECO:0000313" key="4">
    <source>
        <dbReference type="EMBL" id="MDR7945263.1"/>
    </source>
</evidence>
<dbReference type="InterPro" id="IPR011050">
    <property type="entry name" value="Pectin_lyase_fold/virulence"/>
</dbReference>
<comment type="caution">
    <text evidence="4">The sequence shown here is derived from an EMBL/GenBank/DDBJ whole genome shotgun (WGS) entry which is preliminary data.</text>
</comment>
<reference evidence="5" key="1">
    <citation type="submission" date="2023-07" db="EMBL/GenBank/DDBJ databases">
        <title>Glyphosate-induced phosphonatase operons in soil bacteria of genus Achromobacter.</title>
        <authorList>
            <person name="Epiktetov D.O."/>
            <person name="Sviridov A.V."/>
            <person name="Tarlachkov S.V."/>
            <person name="Shushkova T.V."/>
            <person name="Toropygin I.Y."/>
            <person name="Leontievsky A."/>
        </authorList>
    </citation>
    <scope>NUCLEOTIDE SEQUENCE [LARGE SCALE GENOMIC DNA]</scope>
    <source>
        <strain evidence="5">Kg 16</strain>
    </source>
</reference>
<dbReference type="EMBL" id="JAVKVN010000003">
    <property type="protein sequence ID" value="MDR7945263.1"/>
    <property type="molecule type" value="Genomic_DNA"/>
</dbReference>
<dbReference type="InterPro" id="IPR005546">
    <property type="entry name" value="Autotransporte_beta"/>
</dbReference>
<gene>
    <name evidence="4" type="ORF">RIU57_09140</name>
</gene>
<feature type="chain" id="PRO_5047179349" evidence="2">
    <location>
        <begin position="30"/>
        <end position="1023"/>
    </location>
</feature>
<dbReference type="Proteomes" id="UP001264156">
    <property type="component" value="Unassembled WGS sequence"/>
</dbReference>
<keyword evidence="5" id="KW-1185">Reference proteome</keyword>
<feature type="domain" description="Autotransporter" evidence="3">
    <location>
        <begin position="747"/>
        <end position="1023"/>
    </location>
</feature>
<dbReference type="InterPro" id="IPR012332">
    <property type="entry name" value="Autotransporter_pectin_lyase_C"/>
</dbReference>
<dbReference type="CDD" id="cd01344">
    <property type="entry name" value="PL2_Passenger_AT"/>
    <property type="match status" value="1"/>
</dbReference>
<dbReference type="Pfam" id="PF03797">
    <property type="entry name" value="Autotransporter"/>
    <property type="match status" value="1"/>
</dbReference>
<organism evidence="4 5">
    <name type="scientific">Achromobacter aegrifaciens</name>
    <dbReference type="NCBI Taxonomy" id="1287736"/>
    <lineage>
        <taxon>Bacteria</taxon>
        <taxon>Pseudomonadati</taxon>
        <taxon>Pseudomonadota</taxon>
        <taxon>Betaproteobacteria</taxon>
        <taxon>Burkholderiales</taxon>
        <taxon>Alcaligenaceae</taxon>
        <taxon>Achromobacter</taxon>
    </lineage>
</organism>
<dbReference type="SMART" id="SM00869">
    <property type="entry name" value="Autotransporter"/>
    <property type="match status" value="1"/>
</dbReference>
<feature type="signal peptide" evidence="2">
    <location>
        <begin position="1"/>
        <end position="29"/>
    </location>
</feature>
<dbReference type="InterPro" id="IPR043990">
    <property type="entry name" value="AC_1"/>
</dbReference>
<feature type="region of interest" description="Disordered" evidence="1">
    <location>
        <begin position="666"/>
        <end position="707"/>
    </location>
</feature>
<dbReference type="InterPro" id="IPR006315">
    <property type="entry name" value="OM_autotransptr_brl_dom"/>
</dbReference>
<name>A0ABU2DB13_ACHAE</name>
<evidence type="ECO:0000256" key="1">
    <source>
        <dbReference type="SAM" id="MobiDB-lite"/>
    </source>
</evidence>
<proteinExistence type="predicted"/>
<dbReference type="Gene3D" id="2.40.128.130">
    <property type="entry name" value="Autotransporter beta-domain"/>
    <property type="match status" value="1"/>
</dbReference>
<feature type="compositionally biased region" description="Pro residues" evidence="1">
    <location>
        <begin position="674"/>
        <end position="706"/>
    </location>
</feature>
<accession>A0ABU2DB13</accession>
<evidence type="ECO:0000256" key="2">
    <source>
        <dbReference type="SAM" id="SignalP"/>
    </source>
</evidence>
<dbReference type="RefSeq" id="WP_310532274.1">
    <property type="nucleotide sequence ID" value="NZ_JAVKVN010000003.1"/>
</dbReference>
<dbReference type="Gene3D" id="2.160.20.20">
    <property type="match status" value="1"/>
</dbReference>